<gene>
    <name evidence="2" type="ORF">CTEN210_12549</name>
</gene>
<proteinExistence type="predicted"/>
<accession>A0AAD3HAL1</accession>
<feature type="compositionally biased region" description="Polar residues" evidence="1">
    <location>
        <begin position="362"/>
        <end position="377"/>
    </location>
</feature>
<dbReference type="EMBL" id="BLLK01000051">
    <property type="protein sequence ID" value="GFH56073.1"/>
    <property type="molecule type" value="Genomic_DNA"/>
</dbReference>
<comment type="caution">
    <text evidence="2">The sequence shown here is derived from an EMBL/GenBank/DDBJ whole genome shotgun (WGS) entry which is preliminary data.</text>
</comment>
<feature type="compositionally biased region" description="Basic and acidic residues" evidence="1">
    <location>
        <begin position="446"/>
        <end position="462"/>
    </location>
</feature>
<evidence type="ECO:0000256" key="1">
    <source>
        <dbReference type="SAM" id="MobiDB-lite"/>
    </source>
</evidence>
<dbReference type="Proteomes" id="UP001054902">
    <property type="component" value="Unassembled WGS sequence"/>
</dbReference>
<feature type="compositionally biased region" description="Low complexity" evidence="1">
    <location>
        <begin position="294"/>
        <end position="304"/>
    </location>
</feature>
<evidence type="ECO:0000313" key="3">
    <source>
        <dbReference type="Proteomes" id="UP001054902"/>
    </source>
</evidence>
<organism evidence="2 3">
    <name type="scientific">Chaetoceros tenuissimus</name>
    <dbReference type="NCBI Taxonomy" id="426638"/>
    <lineage>
        <taxon>Eukaryota</taxon>
        <taxon>Sar</taxon>
        <taxon>Stramenopiles</taxon>
        <taxon>Ochrophyta</taxon>
        <taxon>Bacillariophyta</taxon>
        <taxon>Coscinodiscophyceae</taxon>
        <taxon>Chaetocerotophycidae</taxon>
        <taxon>Chaetocerotales</taxon>
        <taxon>Chaetocerotaceae</taxon>
        <taxon>Chaetoceros</taxon>
    </lineage>
</organism>
<feature type="region of interest" description="Disordered" evidence="1">
    <location>
        <begin position="420"/>
        <end position="477"/>
    </location>
</feature>
<feature type="compositionally biased region" description="Polar residues" evidence="1">
    <location>
        <begin position="174"/>
        <end position="196"/>
    </location>
</feature>
<feature type="region of interest" description="Disordered" evidence="1">
    <location>
        <begin position="136"/>
        <end position="158"/>
    </location>
</feature>
<reference evidence="2 3" key="1">
    <citation type="journal article" date="2021" name="Sci. Rep.">
        <title>The genome of the diatom Chaetoceros tenuissimus carries an ancient integrated fragment of an extant virus.</title>
        <authorList>
            <person name="Hongo Y."/>
            <person name="Kimura K."/>
            <person name="Takaki Y."/>
            <person name="Yoshida Y."/>
            <person name="Baba S."/>
            <person name="Kobayashi G."/>
            <person name="Nagasaki K."/>
            <person name="Hano T."/>
            <person name="Tomaru Y."/>
        </authorList>
    </citation>
    <scope>NUCLEOTIDE SEQUENCE [LARGE SCALE GENOMIC DNA]</scope>
    <source>
        <strain evidence="2 3">NIES-3715</strain>
    </source>
</reference>
<evidence type="ECO:0000313" key="2">
    <source>
        <dbReference type="EMBL" id="GFH56073.1"/>
    </source>
</evidence>
<name>A0AAD3HAL1_9STRA</name>
<dbReference type="AlphaFoldDB" id="A0AAD3HAL1"/>
<feature type="compositionally biased region" description="Low complexity" evidence="1">
    <location>
        <begin position="428"/>
        <end position="441"/>
    </location>
</feature>
<sequence length="594" mass="66566">MSSLASSSLSSSESADDSVQTFAATSFDICQVVRSKKPPLNANKMELVCDGFEVIRTKDNTGYEACLKRLEKARAELNGKLSSDKRAVLSYDEYVKAHQHITDERVTEKSKQMEKMKMKKLKQKLQRYQTHLHEIDEMKSLDAEDTHQEEKRKETEDKIKSCQIKLAALKPSDVSLSRSRSDNSRASLGSQHNGRSIRTKGSFAPEVNMKPQKIKANPRTTRGEEAQDSWFDTIVPKFFTESERPIIYSHAMSRMPIEYGKHRNRAFIKPPHEVSIPSKVQSKVSELEHADVHSSSSSTDSSLSLDSYVPDIEYHAPEKKENETSKSKTIDAVHKDDVSKCIVSNSKDTSYEFYKAKQRSRSYSVSNYTTESSSMASKSFRLKRSSRDALRKTAEEILSRSKDSDHVSYCSSITRSVRLDSHGKTAPSSNVSTRSISNSTTQSNESRNDHGKSRQNQKDGRDAASVSRSLQISANDISMIDSDMHESSNDLPSTHRNNYDYVKKNLTGMQSHTDSTIVTASIHGNPMYNIHITFDSETTGDNGQSQELESTGSHVQMYQSTDDVFVSSSLEELQSYTRANDAPMSAFLGLQVGP</sequence>
<feature type="region of interest" description="Disordered" evidence="1">
    <location>
        <begin position="272"/>
        <end position="304"/>
    </location>
</feature>
<feature type="region of interest" description="Disordered" evidence="1">
    <location>
        <begin position="362"/>
        <end position="389"/>
    </location>
</feature>
<keyword evidence="3" id="KW-1185">Reference proteome</keyword>
<feature type="compositionally biased region" description="Polar residues" evidence="1">
    <location>
        <begin position="466"/>
        <end position="476"/>
    </location>
</feature>
<protein>
    <submittedName>
        <fullName evidence="2">Uncharacterized protein</fullName>
    </submittedName>
</protein>
<feature type="region of interest" description="Disordered" evidence="1">
    <location>
        <begin position="172"/>
        <end position="205"/>
    </location>
</feature>